<evidence type="ECO:0000313" key="11">
    <source>
        <dbReference type="Proteomes" id="UP001516400"/>
    </source>
</evidence>
<feature type="repeat" description="TPR" evidence="6">
    <location>
        <begin position="180"/>
        <end position="213"/>
    </location>
</feature>
<feature type="region of interest" description="Disordered" evidence="8">
    <location>
        <begin position="357"/>
        <end position="384"/>
    </location>
</feature>
<dbReference type="SMART" id="SM00727">
    <property type="entry name" value="STI1"/>
    <property type="match status" value="1"/>
</dbReference>
<evidence type="ECO:0000313" key="10">
    <source>
        <dbReference type="EMBL" id="KAL3268390.1"/>
    </source>
</evidence>
<dbReference type="PROSITE" id="PS50005">
    <property type="entry name" value="TPR"/>
    <property type="match status" value="3"/>
</dbReference>
<dbReference type="PANTHER" id="PTHR45883:SF2">
    <property type="entry name" value="HSC70-INTERACTING PROTEIN"/>
    <property type="match status" value="1"/>
</dbReference>
<keyword evidence="7" id="KW-0175">Coiled coil</keyword>
<dbReference type="InterPro" id="IPR006636">
    <property type="entry name" value="STI1_HS-bd"/>
</dbReference>
<dbReference type="Gene3D" id="1.25.40.10">
    <property type="entry name" value="Tetratricopeptide repeat domain"/>
    <property type="match status" value="1"/>
</dbReference>
<name>A0ABD2MPQ5_9CUCU</name>
<feature type="domain" description="STI1" evidence="9">
    <location>
        <begin position="298"/>
        <end position="337"/>
    </location>
</feature>
<feature type="region of interest" description="Disordered" evidence="8">
    <location>
        <begin position="49"/>
        <end position="76"/>
    </location>
</feature>
<dbReference type="PROSITE" id="PS50817">
    <property type="entry name" value="INTEIN_N_TER"/>
    <property type="match status" value="1"/>
</dbReference>
<dbReference type="FunFam" id="6.10.250.3420:FF:000001">
    <property type="entry name" value="Hsc70-interacting protein-like protein"/>
    <property type="match status" value="1"/>
</dbReference>
<feature type="coiled-coil region" evidence="7">
    <location>
        <begin position="227"/>
        <end position="272"/>
    </location>
</feature>
<dbReference type="SUPFAM" id="SSF48452">
    <property type="entry name" value="TPR-like"/>
    <property type="match status" value="1"/>
</dbReference>
<proteinExistence type="inferred from homology"/>
<comment type="similarity">
    <text evidence="1">Belongs to the FAM10 family.</text>
</comment>
<sequence length="384" mass="42488">MSCPLDQAALEKLKAFIDICKSNTEILHLPALNFFKEFIESYGGVIPPPKMSKSVPKTNENTESEPKEDVVEDDPESDLEIVNDGCVDPDELIYIEMGGEIKELTEEETEKVQELRSKAIELFNEGDFEKSIATFSEAIAQDPSSALLFSKRGQAHLKLNKPNACIRDCTKALELNPDSAAAFKFRGRAYRLLGEWEKAAKDLRQACKIDFDEQSDEWLKEVTPNAIKIEQHRLKLERKKLEKEERDRFERIQQAKEARAKAAAQAGQEQANANIPPTGGIPGMGGPDMGDFYKLLQDPEVLASLRDPEVAAAYHDIFTNPANFMKYQSNPKVMAVLSKLSSKMNLGGMGGFPGGMAGGFPGAGFNNPQASAPPKNDFQDDNLD</sequence>
<dbReference type="InterPro" id="IPR019734">
    <property type="entry name" value="TPR_rpt"/>
</dbReference>
<dbReference type="Gene3D" id="6.10.250.3420">
    <property type="match status" value="1"/>
</dbReference>
<dbReference type="Proteomes" id="UP001516400">
    <property type="component" value="Unassembled WGS sequence"/>
</dbReference>
<evidence type="ECO:0000256" key="6">
    <source>
        <dbReference type="PROSITE-ProRule" id="PRU00339"/>
    </source>
</evidence>
<dbReference type="InterPro" id="IPR006141">
    <property type="entry name" value="Intein_N"/>
</dbReference>
<dbReference type="InterPro" id="IPR041243">
    <property type="entry name" value="STI1/HOP_DP"/>
</dbReference>
<feature type="repeat" description="TPR" evidence="6">
    <location>
        <begin position="146"/>
        <end position="179"/>
    </location>
</feature>
<dbReference type="AlphaFoldDB" id="A0ABD2MPQ5"/>
<dbReference type="SMART" id="SM00028">
    <property type="entry name" value="TPR"/>
    <property type="match status" value="3"/>
</dbReference>
<evidence type="ECO:0000256" key="1">
    <source>
        <dbReference type="ARBA" id="ARBA00009015"/>
    </source>
</evidence>
<feature type="repeat" description="TPR" evidence="6">
    <location>
        <begin position="112"/>
        <end position="145"/>
    </location>
</feature>
<reference evidence="10 11" key="1">
    <citation type="journal article" date="2021" name="BMC Biol.">
        <title>Horizontally acquired antibacterial genes associated with adaptive radiation of ladybird beetles.</title>
        <authorList>
            <person name="Li H.S."/>
            <person name="Tang X.F."/>
            <person name="Huang Y.H."/>
            <person name="Xu Z.Y."/>
            <person name="Chen M.L."/>
            <person name="Du X.Y."/>
            <person name="Qiu B.Y."/>
            <person name="Chen P.T."/>
            <person name="Zhang W."/>
            <person name="Slipinski A."/>
            <person name="Escalona H.E."/>
            <person name="Waterhouse R.M."/>
            <person name="Zwick A."/>
            <person name="Pang H."/>
        </authorList>
    </citation>
    <scope>NUCLEOTIDE SEQUENCE [LARGE SCALE GENOMIC DNA]</scope>
    <source>
        <strain evidence="10">SYSU2018</strain>
    </source>
</reference>
<accession>A0ABD2MPQ5</accession>
<dbReference type="Gene3D" id="1.10.260.100">
    <property type="match status" value="1"/>
</dbReference>
<evidence type="ECO:0000256" key="4">
    <source>
        <dbReference type="ARBA" id="ARBA00037033"/>
    </source>
</evidence>
<evidence type="ECO:0000256" key="7">
    <source>
        <dbReference type="SAM" id="Coils"/>
    </source>
</evidence>
<dbReference type="FunFam" id="1.25.40.10:FF:000112">
    <property type="entry name" value="FAM10 family protein"/>
    <property type="match status" value="1"/>
</dbReference>
<keyword evidence="11" id="KW-1185">Reference proteome</keyword>
<evidence type="ECO:0000256" key="5">
    <source>
        <dbReference type="ARBA" id="ARBA00064040"/>
    </source>
</evidence>
<evidence type="ECO:0000259" key="9">
    <source>
        <dbReference type="SMART" id="SM00727"/>
    </source>
</evidence>
<comment type="caution">
    <text evidence="10">The sequence shown here is derived from an EMBL/GenBank/DDBJ whole genome shotgun (WGS) entry which is preliminary data.</text>
</comment>
<comment type="subunit">
    <text evidence="5">Homotetramer. Interacts with Hsc70 as well as DNAJ homologs and Hsp90.</text>
</comment>
<evidence type="ECO:0000256" key="2">
    <source>
        <dbReference type="ARBA" id="ARBA00022737"/>
    </source>
</evidence>
<dbReference type="EMBL" id="JABFTP020000021">
    <property type="protein sequence ID" value="KAL3268390.1"/>
    <property type="molecule type" value="Genomic_DNA"/>
</dbReference>
<gene>
    <name evidence="10" type="ORF">HHI36_007506</name>
</gene>
<organism evidence="10 11">
    <name type="scientific">Cryptolaemus montrouzieri</name>
    <dbReference type="NCBI Taxonomy" id="559131"/>
    <lineage>
        <taxon>Eukaryota</taxon>
        <taxon>Metazoa</taxon>
        <taxon>Ecdysozoa</taxon>
        <taxon>Arthropoda</taxon>
        <taxon>Hexapoda</taxon>
        <taxon>Insecta</taxon>
        <taxon>Pterygota</taxon>
        <taxon>Neoptera</taxon>
        <taxon>Endopterygota</taxon>
        <taxon>Coleoptera</taxon>
        <taxon>Polyphaga</taxon>
        <taxon>Cucujiformia</taxon>
        <taxon>Coccinelloidea</taxon>
        <taxon>Coccinellidae</taxon>
        <taxon>Scymninae</taxon>
        <taxon>Scymnini</taxon>
        <taxon>Cryptolaemus</taxon>
    </lineage>
</organism>
<dbReference type="GO" id="GO:0005634">
    <property type="term" value="C:nucleus"/>
    <property type="evidence" value="ECO:0007669"/>
    <property type="project" value="UniProtKB-ARBA"/>
</dbReference>
<evidence type="ECO:0000256" key="3">
    <source>
        <dbReference type="ARBA" id="ARBA00022803"/>
    </source>
</evidence>
<keyword evidence="3 6" id="KW-0802">TPR repeat</keyword>
<dbReference type="InterPro" id="IPR034649">
    <property type="entry name" value="Hip_N"/>
</dbReference>
<dbReference type="Pfam" id="PF13414">
    <property type="entry name" value="TPR_11"/>
    <property type="match status" value="1"/>
</dbReference>
<dbReference type="Pfam" id="PF18253">
    <property type="entry name" value="HipN"/>
    <property type="match status" value="1"/>
</dbReference>
<evidence type="ECO:0000256" key="8">
    <source>
        <dbReference type="SAM" id="MobiDB-lite"/>
    </source>
</evidence>
<dbReference type="InterPro" id="IPR011990">
    <property type="entry name" value="TPR-like_helical_dom_sf"/>
</dbReference>
<dbReference type="Pfam" id="PF17830">
    <property type="entry name" value="STI1-HOP_DP"/>
    <property type="match status" value="1"/>
</dbReference>
<keyword evidence="2" id="KW-0677">Repeat</keyword>
<dbReference type="PANTHER" id="PTHR45883">
    <property type="entry name" value="HSC70-INTERACTING PROTEIN"/>
    <property type="match status" value="1"/>
</dbReference>
<protein>
    <recommendedName>
        <fullName evidence="9">STI1 domain-containing protein</fullName>
    </recommendedName>
</protein>
<comment type="function">
    <text evidence="4">One HIP oligomer binds the ATPase domains of at least two HSC70 molecules dependent on activation of the HSC70 ATPase by HSP40. Stabilizes the ADP state of HSC70 that has a high affinity for substrate protein. Through its own chaperone activity, it may contribute to the interaction of HSC70 with various target proteins.</text>
</comment>
<dbReference type="GO" id="GO:1902494">
    <property type="term" value="C:catalytic complex"/>
    <property type="evidence" value="ECO:0007669"/>
    <property type="project" value="UniProtKB-ARBA"/>
</dbReference>
<dbReference type="CDD" id="cd14438">
    <property type="entry name" value="Hip_N"/>
    <property type="match status" value="1"/>
</dbReference>